<evidence type="ECO:0000313" key="2">
    <source>
        <dbReference type="Proteomes" id="UP000440304"/>
    </source>
</evidence>
<comment type="caution">
    <text evidence="1">The sequence shown here is derived from an EMBL/GenBank/DDBJ whole genome shotgun (WGS) entry which is preliminary data.</text>
</comment>
<proteinExistence type="predicted"/>
<evidence type="ECO:0000313" key="1">
    <source>
        <dbReference type="EMBL" id="MXN99422.1"/>
    </source>
</evidence>
<sequence length="218" mass="24622">MTSAIPAIHAGFRQLGITEDEDKRAIYARVTGQSRLSLMKPAQQDAVLQELRRLGYSKIERRNNGKQRLSGKYAKKLQALWISMWNLGLVESRDDAALVSFVKRQTGLDQVRFLHHPVDAEKVIEALKAWMEREAGVSWTPPGKHDNAYFGRFGYKVAWAQWRLLYPGADRISRKGFDTFVASTTGAAGMWFEISDDQWVTVMNALGPRVRAARKVGA</sequence>
<protein>
    <submittedName>
        <fullName evidence="1">DUF1018 domain-containing protein</fullName>
    </submittedName>
</protein>
<name>A0A6N8T7Z9_SHIZO</name>
<reference evidence="1 2" key="1">
    <citation type="submission" date="2019-12" db="EMBL/GenBank/DDBJ databases">
        <title>Shinella granuli gen. nov., sp. nov., and proposal of the reclassification of Zoogloea ramigera ATCC 19623 as Shinella zoogloeoides sp. nov.</title>
        <authorList>
            <person name="Gao J."/>
        </authorList>
    </citation>
    <scope>NUCLEOTIDE SEQUENCE [LARGE SCALE GENOMIC DNA]</scope>
    <source>
        <strain evidence="1 2">DSM 287</strain>
    </source>
</reference>
<accession>A0A6N8T7Z9</accession>
<dbReference type="EMBL" id="WUML01000002">
    <property type="protein sequence ID" value="MXN99422.1"/>
    <property type="molecule type" value="Genomic_DNA"/>
</dbReference>
<dbReference type="InterPro" id="IPR009363">
    <property type="entry name" value="Phage_Mu_Gp16"/>
</dbReference>
<dbReference type="OrthoDB" id="7353918at2"/>
<organism evidence="1 2">
    <name type="scientific">Shinella zoogloeoides</name>
    <name type="common">Crabtreella saccharophila</name>
    <dbReference type="NCBI Taxonomy" id="352475"/>
    <lineage>
        <taxon>Bacteria</taxon>
        <taxon>Pseudomonadati</taxon>
        <taxon>Pseudomonadota</taxon>
        <taxon>Alphaproteobacteria</taxon>
        <taxon>Hyphomicrobiales</taxon>
        <taxon>Rhizobiaceae</taxon>
        <taxon>Shinella</taxon>
    </lineage>
</organism>
<dbReference type="RefSeq" id="WP_160784831.1">
    <property type="nucleotide sequence ID" value="NZ_CP086610.1"/>
</dbReference>
<gene>
    <name evidence="1" type="ORF">GR156_03865</name>
</gene>
<dbReference type="AlphaFoldDB" id="A0A6N8T7Z9"/>
<dbReference type="Proteomes" id="UP000440304">
    <property type="component" value="Unassembled WGS sequence"/>
</dbReference>
<dbReference type="Pfam" id="PF06252">
    <property type="entry name" value="GemA"/>
    <property type="match status" value="1"/>
</dbReference>